<comment type="caution">
    <text evidence="6">The sequence shown here is derived from an EMBL/GenBank/DDBJ whole genome shotgun (WGS) entry which is preliminary data.</text>
</comment>
<evidence type="ECO:0000256" key="2">
    <source>
        <dbReference type="ARBA" id="ARBA00022692"/>
    </source>
</evidence>
<dbReference type="EMBL" id="JBDFQZ010000006">
    <property type="protein sequence ID" value="KAK9715367.1"/>
    <property type="molecule type" value="Genomic_DNA"/>
</dbReference>
<evidence type="ECO:0000313" key="6">
    <source>
        <dbReference type="EMBL" id="KAK9715367.1"/>
    </source>
</evidence>
<name>A0AAW1KC85_SAPOF</name>
<keyword evidence="4 5" id="KW-0472">Membrane</keyword>
<dbReference type="AlphaFoldDB" id="A0AAW1KC85"/>
<organism evidence="6 7">
    <name type="scientific">Saponaria officinalis</name>
    <name type="common">Common soapwort</name>
    <name type="synonym">Lychnis saponaria</name>
    <dbReference type="NCBI Taxonomy" id="3572"/>
    <lineage>
        <taxon>Eukaryota</taxon>
        <taxon>Viridiplantae</taxon>
        <taxon>Streptophyta</taxon>
        <taxon>Embryophyta</taxon>
        <taxon>Tracheophyta</taxon>
        <taxon>Spermatophyta</taxon>
        <taxon>Magnoliopsida</taxon>
        <taxon>eudicotyledons</taxon>
        <taxon>Gunneridae</taxon>
        <taxon>Pentapetalae</taxon>
        <taxon>Caryophyllales</taxon>
        <taxon>Caryophyllaceae</taxon>
        <taxon>Caryophylleae</taxon>
        <taxon>Saponaria</taxon>
    </lineage>
</organism>
<dbReference type="GO" id="GO:0016020">
    <property type="term" value="C:membrane"/>
    <property type="evidence" value="ECO:0007669"/>
    <property type="project" value="UniProtKB-SubCell"/>
</dbReference>
<protein>
    <recommendedName>
        <fullName evidence="8">Transmembrane protein 234 homolog</fullName>
    </recommendedName>
</protein>
<feature type="transmembrane region" description="Helical" evidence="5">
    <location>
        <begin position="112"/>
        <end position="130"/>
    </location>
</feature>
<dbReference type="InterPro" id="IPR018908">
    <property type="entry name" value="TMEM234"/>
</dbReference>
<dbReference type="Proteomes" id="UP001443914">
    <property type="component" value="Unassembled WGS sequence"/>
</dbReference>
<comment type="subcellular location">
    <subcellularLocation>
        <location evidence="1">Membrane</location>
        <topology evidence="1">Multi-pass membrane protein</topology>
    </subcellularLocation>
</comment>
<dbReference type="Pfam" id="PF10639">
    <property type="entry name" value="TMEM234"/>
    <property type="match status" value="1"/>
</dbReference>
<keyword evidence="2 5" id="KW-0812">Transmembrane</keyword>
<evidence type="ECO:0000256" key="5">
    <source>
        <dbReference type="SAM" id="Phobius"/>
    </source>
</evidence>
<evidence type="ECO:0000313" key="7">
    <source>
        <dbReference type="Proteomes" id="UP001443914"/>
    </source>
</evidence>
<evidence type="ECO:0008006" key="8">
    <source>
        <dbReference type="Google" id="ProtNLM"/>
    </source>
</evidence>
<dbReference type="PANTHER" id="PTHR28668">
    <property type="entry name" value="TRANSMEMBRANE PROTEIN 234"/>
    <property type="match status" value="1"/>
</dbReference>
<dbReference type="PANTHER" id="PTHR28668:SF1">
    <property type="entry name" value="TRANSMEMBRANE PROTEIN 234"/>
    <property type="match status" value="1"/>
</dbReference>
<evidence type="ECO:0000256" key="4">
    <source>
        <dbReference type="ARBA" id="ARBA00023136"/>
    </source>
</evidence>
<evidence type="ECO:0000256" key="1">
    <source>
        <dbReference type="ARBA" id="ARBA00004141"/>
    </source>
</evidence>
<feature type="transmembrane region" description="Helical" evidence="5">
    <location>
        <begin position="86"/>
        <end position="106"/>
    </location>
</feature>
<evidence type="ECO:0000256" key="3">
    <source>
        <dbReference type="ARBA" id="ARBA00022989"/>
    </source>
</evidence>
<feature type="transmembrane region" description="Helical" evidence="5">
    <location>
        <begin position="59"/>
        <end position="79"/>
    </location>
</feature>
<reference evidence="6" key="1">
    <citation type="submission" date="2024-03" db="EMBL/GenBank/DDBJ databases">
        <title>WGS assembly of Saponaria officinalis var. Norfolk2.</title>
        <authorList>
            <person name="Jenkins J."/>
            <person name="Shu S."/>
            <person name="Grimwood J."/>
            <person name="Barry K."/>
            <person name="Goodstein D."/>
            <person name="Schmutz J."/>
            <person name="Leebens-Mack J."/>
            <person name="Osbourn A."/>
        </authorList>
    </citation>
    <scope>NUCLEOTIDE SEQUENCE [LARGE SCALE GENOMIC DNA]</scope>
    <source>
        <strain evidence="6">JIC</strain>
    </source>
</reference>
<keyword evidence="7" id="KW-1185">Reference proteome</keyword>
<gene>
    <name evidence="6" type="ORF">RND81_06G160300</name>
</gene>
<sequence length="131" mass="13952">MVIGDIEKMIIVGLIWGTTNAFMKKGATKFDTESPKSKSPQNGTIVSLLKNVINLILTWQYSLPLLINLSASATFFALIGHTPISLAVPVTNATTFCATAVVGFLLGEDIQLGSSLFGVFIIVLGVYLCVS</sequence>
<accession>A0AAW1KC85</accession>
<proteinExistence type="predicted"/>
<keyword evidence="3 5" id="KW-1133">Transmembrane helix</keyword>